<dbReference type="GO" id="GO:0045499">
    <property type="term" value="F:chemorepellent activity"/>
    <property type="evidence" value="ECO:0007669"/>
    <property type="project" value="TreeGrafter"/>
</dbReference>
<evidence type="ECO:0000256" key="11">
    <source>
        <dbReference type="ARBA" id="ARBA00023157"/>
    </source>
</evidence>
<dbReference type="PRINTS" id="PR01089">
    <property type="entry name" value="NEUREGULIN"/>
</dbReference>
<feature type="non-terminal residue" evidence="19">
    <location>
        <position position="677"/>
    </location>
</feature>
<feature type="region of interest" description="Disordered" evidence="16">
    <location>
        <begin position="1"/>
        <end position="38"/>
    </location>
</feature>
<protein>
    <recommendedName>
        <fullName evidence="14">Pro-neuregulin-1, membrane-bound isoform</fullName>
    </recommendedName>
</protein>
<dbReference type="InterPro" id="IPR000742">
    <property type="entry name" value="EGF"/>
</dbReference>
<dbReference type="EMBL" id="VZUB01002759">
    <property type="protein sequence ID" value="NXU73458.1"/>
    <property type="molecule type" value="Genomic_DNA"/>
</dbReference>
<evidence type="ECO:0000256" key="9">
    <source>
        <dbReference type="ARBA" id="ARBA00023030"/>
    </source>
</evidence>
<dbReference type="PROSITE" id="PS00022">
    <property type="entry name" value="EGF_1"/>
    <property type="match status" value="1"/>
</dbReference>
<feature type="region of interest" description="Disordered" evidence="16">
    <location>
        <begin position="466"/>
        <end position="497"/>
    </location>
</feature>
<dbReference type="PANTHER" id="PTHR11100">
    <property type="entry name" value="HEREGULIN-NEUREGULIN FAMILY MEMBER"/>
    <property type="match status" value="1"/>
</dbReference>
<dbReference type="InterPro" id="IPR018250">
    <property type="entry name" value="NRG1"/>
</dbReference>
<dbReference type="Proteomes" id="UP000579904">
    <property type="component" value="Unassembled WGS sequence"/>
</dbReference>
<keyword evidence="5" id="KW-0964">Secreted</keyword>
<dbReference type="CDD" id="cd00053">
    <property type="entry name" value="EGF"/>
    <property type="match status" value="1"/>
</dbReference>
<evidence type="ECO:0000256" key="2">
    <source>
        <dbReference type="ARBA" id="ARBA00004613"/>
    </source>
</evidence>
<evidence type="ECO:0000256" key="7">
    <source>
        <dbReference type="ARBA" id="ARBA00022692"/>
    </source>
</evidence>
<feature type="compositionally biased region" description="Low complexity" evidence="16">
    <location>
        <begin position="373"/>
        <end position="393"/>
    </location>
</feature>
<keyword evidence="10 17" id="KW-0472">Membrane</keyword>
<keyword evidence="7 17" id="KW-0812">Transmembrane</keyword>
<evidence type="ECO:0000259" key="18">
    <source>
        <dbReference type="PROSITE" id="PS50026"/>
    </source>
</evidence>
<feature type="region of interest" description="Disordered" evidence="16">
    <location>
        <begin position="182"/>
        <end position="214"/>
    </location>
</feature>
<dbReference type="GO" id="GO:0035556">
    <property type="term" value="P:intracellular signal transduction"/>
    <property type="evidence" value="ECO:0007669"/>
    <property type="project" value="TreeGrafter"/>
</dbReference>
<evidence type="ECO:0000256" key="17">
    <source>
        <dbReference type="SAM" id="Phobius"/>
    </source>
</evidence>
<comment type="caution">
    <text evidence="19">The sequence shown here is derived from an EMBL/GenBank/DDBJ whole genome shotgun (WGS) entry which is preliminary data.</text>
</comment>
<gene>
    <name evidence="19" type="primary">Nrg1</name>
    <name evidence="19" type="ORF">OREMEL_R05149</name>
</gene>
<dbReference type="GO" id="GO:0048513">
    <property type="term" value="P:animal organ development"/>
    <property type="evidence" value="ECO:0007669"/>
    <property type="project" value="TreeGrafter"/>
</dbReference>
<dbReference type="SUPFAM" id="SSF57196">
    <property type="entry name" value="EGF/Laminin"/>
    <property type="match status" value="1"/>
</dbReference>
<dbReference type="GO" id="GO:0005615">
    <property type="term" value="C:extracellular space"/>
    <property type="evidence" value="ECO:0007669"/>
    <property type="project" value="TreeGrafter"/>
</dbReference>
<evidence type="ECO:0000256" key="13">
    <source>
        <dbReference type="ARBA" id="ARBA00023319"/>
    </source>
</evidence>
<feature type="region of interest" description="Disordered" evidence="16">
    <location>
        <begin position="373"/>
        <end position="398"/>
    </location>
</feature>
<sequence length="677" mass="74279">MSEVAADTFPSPSAQLSPDASLNGLPAEENMPGTQREDRRVEGLAGLATTCCVCLEAERLKGCLNSEKICIAPILACLLSLCLCIAGLKWVFVDKIFEYDSPTHLDPGRIGQDPKSAVDPTALSAWVPSEVYASPFPVPSPKSKAEVTVQTDSSLVPSKPFLQPSLYNRILDVGLLSSAAPSLSPPSLEPTTASQAQATETNLQATPKLSTSTSTTGTSHLTKCDIKQKAFCVNGGECYMVKDLPNPPRYLCRCPNEFTGDRCQNYVMASFYKAEELYQKRVLTITGICIALLVVGIMCVVAYCKTKKQRKKLHDRLRQSLRSERNNVMNMANGPHHPNPPPDNVQLVNQYVSKNVISSEHVIERETETSFSTSHYTSTTHHSVTVTQTPSHSWSNGHTESILSESHSVLISSSMENSRHTSPAGPRGRLNGIGGPREGNSFLRYARETPDSYRDSPHSERYVSAMTTPARMSPVDFHTPTSPKSPSSKMSPPASSLTVSVPSVAVSPFIEEERPLLLVTPPRLREKYDHHLQQFNTFHHNPAHESNSLPPSPLRIVEDEEYETTQEYEPAQEPPKKLSNSRRVKRTKPNGHISSRVEVDSDTSSESSSSETETEDERIGEDTPFLSIPNPVATSLEPATGYRMAESRTNPANRFSTPEELQARLSSVIANQDPIAV</sequence>
<evidence type="ECO:0000256" key="10">
    <source>
        <dbReference type="ARBA" id="ARBA00023136"/>
    </source>
</evidence>
<evidence type="ECO:0000256" key="5">
    <source>
        <dbReference type="ARBA" id="ARBA00022525"/>
    </source>
</evidence>
<reference evidence="19 20" key="1">
    <citation type="submission" date="2019-09" db="EMBL/GenBank/DDBJ databases">
        <title>Bird 10,000 Genomes (B10K) Project - Family phase.</title>
        <authorList>
            <person name="Zhang G."/>
        </authorList>
    </citation>
    <scope>NUCLEOTIDE SEQUENCE [LARGE SCALE GENOMIC DNA]</scope>
    <source>
        <strain evidence="19">OUT-0002</strain>
    </source>
</reference>
<feature type="region of interest" description="Disordered" evidence="16">
    <location>
        <begin position="561"/>
        <end position="659"/>
    </location>
</feature>
<dbReference type="PROSITE" id="PS50026">
    <property type="entry name" value="EGF_3"/>
    <property type="match status" value="1"/>
</dbReference>
<dbReference type="PANTHER" id="PTHR11100:SF7">
    <property type="entry name" value="PRO-NEUREGULIN-1, MEMBRANE-BOUND ISOFORM"/>
    <property type="match status" value="1"/>
</dbReference>
<feature type="disulfide bond" evidence="15">
    <location>
        <begin position="254"/>
        <end position="263"/>
    </location>
</feature>
<evidence type="ECO:0000256" key="4">
    <source>
        <dbReference type="ARBA" id="ARBA00022475"/>
    </source>
</evidence>
<evidence type="ECO:0000256" key="15">
    <source>
        <dbReference type="PROSITE-ProRule" id="PRU00076"/>
    </source>
</evidence>
<keyword evidence="6 15" id="KW-0245">EGF-like domain</keyword>
<evidence type="ECO:0000256" key="6">
    <source>
        <dbReference type="ARBA" id="ARBA00022536"/>
    </source>
</evidence>
<organism evidence="19 20">
    <name type="scientific">Oreotrochilus melanogaster</name>
    <dbReference type="NCBI Taxonomy" id="689266"/>
    <lineage>
        <taxon>Eukaryota</taxon>
        <taxon>Metazoa</taxon>
        <taxon>Chordata</taxon>
        <taxon>Craniata</taxon>
        <taxon>Vertebrata</taxon>
        <taxon>Euteleostomi</taxon>
        <taxon>Archelosauria</taxon>
        <taxon>Archosauria</taxon>
        <taxon>Dinosauria</taxon>
        <taxon>Saurischia</taxon>
        <taxon>Theropoda</taxon>
        <taxon>Coelurosauria</taxon>
        <taxon>Aves</taxon>
        <taxon>Neognathae</taxon>
        <taxon>Neoaves</taxon>
        <taxon>Strisores</taxon>
        <taxon>Apodiformes</taxon>
        <taxon>Trochilidae</taxon>
        <taxon>Oreotrochilus</taxon>
    </lineage>
</organism>
<feature type="domain" description="EGF-like" evidence="18">
    <location>
        <begin position="220"/>
        <end position="264"/>
    </location>
</feature>
<dbReference type="Gene3D" id="2.10.25.10">
    <property type="entry name" value="Laminin"/>
    <property type="match status" value="1"/>
</dbReference>
<evidence type="ECO:0000256" key="12">
    <source>
        <dbReference type="ARBA" id="ARBA00023180"/>
    </source>
</evidence>
<feature type="non-terminal residue" evidence="19">
    <location>
        <position position="1"/>
    </location>
</feature>
<dbReference type="FunFam" id="2.10.25.10:FF:000073">
    <property type="entry name" value="Pro-neuregulin-1, membrane-bound isoform A"/>
    <property type="match status" value="1"/>
</dbReference>
<feature type="compositionally biased region" description="Low complexity" evidence="16">
    <location>
        <begin position="602"/>
        <end position="611"/>
    </location>
</feature>
<evidence type="ECO:0000256" key="1">
    <source>
        <dbReference type="ARBA" id="ARBA00004251"/>
    </source>
</evidence>
<dbReference type="GO" id="GO:0008083">
    <property type="term" value="F:growth factor activity"/>
    <property type="evidence" value="ECO:0007669"/>
    <property type="project" value="UniProtKB-KW"/>
</dbReference>
<proteinExistence type="inferred from homology"/>
<feature type="transmembrane region" description="Helical" evidence="17">
    <location>
        <begin position="282"/>
        <end position="304"/>
    </location>
</feature>
<dbReference type="GO" id="GO:0030154">
    <property type="term" value="P:cell differentiation"/>
    <property type="evidence" value="ECO:0007669"/>
    <property type="project" value="TreeGrafter"/>
</dbReference>
<keyword evidence="11 15" id="KW-1015">Disulfide bond</keyword>
<feature type="compositionally biased region" description="Polar residues" evidence="16">
    <location>
        <begin position="195"/>
        <end position="209"/>
    </location>
</feature>
<keyword evidence="12" id="KW-0325">Glycoprotein</keyword>
<dbReference type="AlphaFoldDB" id="A0A7L3NA19"/>
<comment type="similarity">
    <text evidence="3">Belongs to the neuregulin family.</text>
</comment>
<dbReference type="GO" id="GO:0007399">
    <property type="term" value="P:nervous system development"/>
    <property type="evidence" value="ECO:0007669"/>
    <property type="project" value="InterPro"/>
</dbReference>
<feature type="transmembrane region" description="Helical" evidence="17">
    <location>
        <begin position="69"/>
        <end position="92"/>
    </location>
</feature>
<evidence type="ECO:0000256" key="16">
    <source>
        <dbReference type="SAM" id="MobiDB-lite"/>
    </source>
</evidence>
<dbReference type="SMART" id="SM00181">
    <property type="entry name" value="EGF"/>
    <property type="match status" value="1"/>
</dbReference>
<keyword evidence="4" id="KW-1003">Cell membrane</keyword>
<dbReference type="Pfam" id="PF02158">
    <property type="entry name" value="Neuregulin"/>
    <property type="match status" value="1"/>
</dbReference>
<evidence type="ECO:0000256" key="3">
    <source>
        <dbReference type="ARBA" id="ARBA00008216"/>
    </source>
</evidence>
<keyword evidence="13" id="KW-0393">Immunoglobulin domain</keyword>
<dbReference type="InterPro" id="IPR002154">
    <property type="entry name" value="Neuregulin_C"/>
</dbReference>
<feature type="compositionally biased region" description="Low complexity" evidence="16">
    <location>
        <begin position="479"/>
        <end position="496"/>
    </location>
</feature>
<keyword evidence="20" id="KW-1185">Reference proteome</keyword>
<feature type="compositionally biased region" description="Polar residues" evidence="16">
    <location>
        <begin position="10"/>
        <end position="20"/>
    </location>
</feature>
<name>A0A7L3NA19_9AVES</name>
<feature type="region of interest" description="Disordered" evidence="16">
    <location>
        <begin position="412"/>
        <end position="441"/>
    </location>
</feature>
<feature type="compositionally biased region" description="Polar residues" evidence="16">
    <location>
        <begin position="647"/>
        <end position="656"/>
    </location>
</feature>
<dbReference type="OrthoDB" id="8747558at2759"/>
<evidence type="ECO:0000256" key="8">
    <source>
        <dbReference type="ARBA" id="ARBA00022989"/>
    </source>
</evidence>
<evidence type="ECO:0000313" key="20">
    <source>
        <dbReference type="Proteomes" id="UP000579904"/>
    </source>
</evidence>
<keyword evidence="8 17" id="KW-1133">Transmembrane helix</keyword>
<dbReference type="InterPro" id="IPR040180">
    <property type="entry name" value="Neuregulin"/>
</dbReference>
<dbReference type="GO" id="GO:0005886">
    <property type="term" value="C:plasma membrane"/>
    <property type="evidence" value="ECO:0007669"/>
    <property type="project" value="UniProtKB-SubCell"/>
</dbReference>
<comment type="subcellular location">
    <subcellularLocation>
        <location evidence="1">Cell membrane</location>
        <topology evidence="1">Single-pass type I membrane protein</topology>
    </subcellularLocation>
    <subcellularLocation>
        <location evidence="2">Secreted</location>
    </subcellularLocation>
</comment>
<keyword evidence="9" id="KW-0339">Growth factor</keyword>
<evidence type="ECO:0000256" key="14">
    <source>
        <dbReference type="ARBA" id="ARBA00034341"/>
    </source>
</evidence>
<accession>A0A7L3NA19</accession>
<comment type="caution">
    <text evidence="15">Lacks conserved residue(s) required for the propagation of feature annotation.</text>
</comment>
<dbReference type="GO" id="GO:0030296">
    <property type="term" value="F:protein tyrosine kinase activator activity"/>
    <property type="evidence" value="ECO:0007669"/>
    <property type="project" value="TreeGrafter"/>
</dbReference>
<feature type="compositionally biased region" description="Basic residues" evidence="16">
    <location>
        <begin position="579"/>
        <end position="589"/>
    </location>
</feature>
<evidence type="ECO:0000313" key="19">
    <source>
        <dbReference type="EMBL" id="NXU73458.1"/>
    </source>
</evidence>